<dbReference type="OrthoDB" id="1103324at2759"/>
<evidence type="ECO:0000256" key="5">
    <source>
        <dbReference type="ARBA" id="ARBA00023033"/>
    </source>
</evidence>
<gene>
    <name evidence="7" type="ORF">M430DRAFT_58947</name>
</gene>
<keyword evidence="5" id="KW-0503">Monooxygenase</keyword>
<dbReference type="AlphaFoldDB" id="A0A2T3B2S6"/>
<keyword evidence="4 6" id="KW-0408">Iron</keyword>
<evidence type="ECO:0000256" key="1">
    <source>
        <dbReference type="ARBA" id="ARBA00010617"/>
    </source>
</evidence>
<sequence length="531" mass="60497">MAFLIPLALCAFVGLTYVILFVGKRERNLPGGPPTLPIIGNLHQMPLKNAHLKFTEWAKEYGGMYSLKLGTGTMIVITDRRLVKELVDKKSSIYNGRPESYVGNGIITGGDHLLAMDYGELWRAFRKVIYQHFKETMVEKEHTKVVNAEAIQMCRDFLLAPNKQMLHPKRFSNSITMSLLFGVRTPTHDTRHMIKLYDMMEDWSKVMETGNTPPVDIYPFLHWIPERFLGMWASRAKAVGDSMNQLYAEFLDVVIERRKIKGSKGSFMDKVLDENEKHGFNRHQLYFLGGVMMEGGSDTSSSIVIAFIHAMTKWPEIQKKAQKQIDAVVGEDRTPVWEDYDKLPYVAAIVKEAMRWRPVVPLGFPHALSEDDWVDGKFLPKGSTIILNAWGMHHDPVRFPNPDVFDPDHYLGVTKLAAHLASSADYEDRDHYGYGTGRRLCPGIHLAERNLFLGIAKLLWGFNISPGRDENGAIIEPDVDPKRAYSEGFLVCAHPFPCEFKVRSKAREETIMREFKEVEEKVFSAYENPVA</sequence>
<dbReference type="STRING" id="857342.A0A2T3B2S6"/>
<proteinExistence type="inferred from homology"/>
<dbReference type="GO" id="GO:0020037">
    <property type="term" value="F:heme binding"/>
    <property type="evidence" value="ECO:0007669"/>
    <property type="project" value="InterPro"/>
</dbReference>
<reference evidence="7 8" key="1">
    <citation type="journal article" date="2018" name="New Phytol.">
        <title>Comparative genomics and transcriptomics depict ericoid mycorrhizal fungi as versatile saprotrophs and plant mutualists.</title>
        <authorList>
            <person name="Martino E."/>
            <person name="Morin E."/>
            <person name="Grelet G.A."/>
            <person name="Kuo A."/>
            <person name="Kohler A."/>
            <person name="Daghino S."/>
            <person name="Barry K.W."/>
            <person name="Cichocki N."/>
            <person name="Clum A."/>
            <person name="Dockter R.B."/>
            <person name="Hainaut M."/>
            <person name="Kuo R.C."/>
            <person name="LaButti K."/>
            <person name="Lindahl B.D."/>
            <person name="Lindquist E.A."/>
            <person name="Lipzen A."/>
            <person name="Khouja H.R."/>
            <person name="Magnuson J."/>
            <person name="Murat C."/>
            <person name="Ohm R.A."/>
            <person name="Singer S.W."/>
            <person name="Spatafora J.W."/>
            <person name="Wang M."/>
            <person name="Veneault-Fourrey C."/>
            <person name="Henrissat B."/>
            <person name="Grigoriev I.V."/>
            <person name="Martin F.M."/>
            <person name="Perotto S."/>
        </authorList>
    </citation>
    <scope>NUCLEOTIDE SEQUENCE [LARGE SCALE GENOMIC DNA]</scope>
    <source>
        <strain evidence="7 8">ATCC 22711</strain>
    </source>
</reference>
<dbReference type="InterPro" id="IPR036396">
    <property type="entry name" value="Cyt_P450_sf"/>
</dbReference>
<dbReference type="GO" id="GO:0005506">
    <property type="term" value="F:iron ion binding"/>
    <property type="evidence" value="ECO:0007669"/>
    <property type="project" value="InterPro"/>
</dbReference>
<keyword evidence="2 6" id="KW-0479">Metal-binding</keyword>
<comment type="similarity">
    <text evidence="1">Belongs to the cytochrome P450 family.</text>
</comment>
<dbReference type="RefSeq" id="XP_024721213.1">
    <property type="nucleotide sequence ID" value="XM_024868766.1"/>
</dbReference>
<evidence type="ECO:0000313" key="7">
    <source>
        <dbReference type="EMBL" id="PSS18861.1"/>
    </source>
</evidence>
<comment type="cofactor">
    <cofactor evidence="6">
        <name>heme</name>
        <dbReference type="ChEBI" id="CHEBI:30413"/>
    </cofactor>
</comment>
<evidence type="ECO:0000256" key="4">
    <source>
        <dbReference type="ARBA" id="ARBA00023004"/>
    </source>
</evidence>
<dbReference type="InterPro" id="IPR002401">
    <property type="entry name" value="Cyt_P450_E_grp-I"/>
</dbReference>
<dbReference type="PRINTS" id="PR00463">
    <property type="entry name" value="EP450I"/>
</dbReference>
<protein>
    <recommendedName>
        <fullName evidence="9">Cytochrome P450</fullName>
    </recommendedName>
</protein>
<organism evidence="7 8">
    <name type="scientific">Amorphotheca resinae ATCC 22711</name>
    <dbReference type="NCBI Taxonomy" id="857342"/>
    <lineage>
        <taxon>Eukaryota</taxon>
        <taxon>Fungi</taxon>
        <taxon>Dikarya</taxon>
        <taxon>Ascomycota</taxon>
        <taxon>Pezizomycotina</taxon>
        <taxon>Leotiomycetes</taxon>
        <taxon>Helotiales</taxon>
        <taxon>Amorphothecaceae</taxon>
        <taxon>Amorphotheca</taxon>
    </lineage>
</organism>
<feature type="binding site" description="axial binding residue" evidence="6">
    <location>
        <position position="441"/>
    </location>
    <ligand>
        <name>heme</name>
        <dbReference type="ChEBI" id="CHEBI:30413"/>
    </ligand>
    <ligandPart>
        <name>Fe</name>
        <dbReference type="ChEBI" id="CHEBI:18248"/>
    </ligandPart>
</feature>
<dbReference type="CDD" id="cd11065">
    <property type="entry name" value="CYP64-like"/>
    <property type="match status" value="1"/>
</dbReference>
<evidence type="ECO:0000313" key="8">
    <source>
        <dbReference type="Proteomes" id="UP000241818"/>
    </source>
</evidence>
<keyword evidence="8" id="KW-1185">Reference proteome</keyword>
<dbReference type="PANTHER" id="PTHR46300">
    <property type="entry name" value="P450, PUTATIVE (EUROFUNG)-RELATED-RELATED"/>
    <property type="match status" value="1"/>
</dbReference>
<evidence type="ECO:0008006" key="9">
    <source>
        <dbReference type="Google" id="ProtNLM"/>
    </source>
</evidence>
<accession>A0A2T3B2S6</accession>
<dbReference type="GO" id="GO:0016705">
    <property type="term" value="F:oxidoreductase activity, acting on paired donors, with incorporation or reduction of molecular oxygen"/>
    <property type="evidence" value="ECO:0007669"/>
    <property type="project" value="InterPro"/>
</dbReference>
<keyword evidence="6" id="KW-0349">Heme</keyword>
<dbReference type="InterPro" id="IPR001128">
    <property type="entry name" value="Cyt_P450"/>
</dbReference>
<evidence type="ECO:0000256" key="2">
    <source>
        <dbReference type="ARBA" id="ARBA00022723"/>
    </source>
</evidence>
<dbReference type="Gene3D" id="1.10.630.10">
    <property type="entry name" value="Cytochrome P450"/>
    <property type="match status" value="1"/>
</dbReference>
<dbReference type="InterPro" id="IPR050364">
    <property type="entry name" value="Cytochrome_P450_fung"/>
</dbReference>
<dbReference type="EMBL" id="KZ679011">
    <property type="protein sequence ID" value="PSS18861.1"/>
    <property type="molecule type" value="Genomic_DNA"/>
</dbReference>
<dbReference type="InParanoid" id="A0A2T3B2S6"/>
<evidence type="ECO:0000256" key="6">
    <source>
        <dbReference type="PIRSR" id="PIRSR602401-1"/>
    </source>
</evidence>
<dbReference type="PANTHER" id="PTHR46300:SF2">
    <property type="entry name" value="CYTOCHROME P450 MONOOXYGENASE ALNH-RELATED"/>
    <property type="match status" value="1"/>
</dbReference>
<evidence type="ECO:0000256" key="3">
    <source>
        <dbReference type="ARBA" id="ARBA00023002"/>
    </source>
</evidence>
<dbReference type="GO" id="GO:0004497">
    <property type="term" value="F:monooxygenase activity"/>
    <property type="evidence" value="ECO:0007669"/>
    <property type="project" value="UniProtKB-KW"/>
</dbReference>
<dbReference type="Pfam" id="PF00067">
    <property type="entry name" value="p450"/>
    <property type="match status" value="1"/>
</dbReference>
<name>A0A2T3B2S6_AMORE</name>
<dbReference type="Proteomes" id="UP000241818">
    <property type="component" value="Unassembled WGS sequence"/>
</dbReference>
<dbReference type="SUPFAM" id="SSF48264">
    <property type="entry name" value="Cytochrome P450"/>
    <property type="match status" value="1"/>
</dbReference>
<dbReference type="GeneID" id="36576847"/>
<keyword evidence="3" id="KW-0560">Oxidoreductase</keyword>